<evidence type="ECO:0000259" key="7">
    <source>
        <dbReference type="PROSITE" id="PS50405"/>
    </source>
</evidence>
<dbReference type="SFLD" id="SFLDG01152">
    <property type="entry name" value="Main.3:_Omega-_and_Tau-like"/>
    <property type="match status" value="1"/>
</dbReference>
<dbReference type="InterPro" id="IPR036249">
    <property type="entry name" value="Thioredoxin-like_sf"/>
</dbReference>
<dbReference type="OrthoDB" id="202840at2759"/>
<dbReference type="InParanoid" id="V4TGR0"/>
<dbReference type="InterPro" id="IPR045073">
    <property type="entry name" value="Omega/Tau-like"/>
</dbReference>
<evidence type="ECO:0000313" key="8">
    <source>
        <dbReference type="EMBL" id="ESR50780.1"/>
    </source>
</evidence>
<dbReference type="OMA" id="KVENECM"/>
<dbReference type="SFLD" id="SFLDS00019">
    <property type="entry name" value="Glutathione_Transferase_(cytos"/>
    <property type="match status" value="1"/>
</dbReference>
<gene>
    <name evidence="8" type="ORF">CICLE_v10033718mg</name>
</gene>
<keyword evidence="5" id="KW-0963">Cytoplasm</keyword>
<dbReference type="SUPFAM" id="SSF52833">
    <property type="entry name" value="Thioredoxin-like"/>
    <property type="match status" value="1"/>
</dbReference>
<dbReference type="EC" id="2.5.1.18" evidence="5"/>
<dbReference type="Pfam" id="PF02798">
    <property type="entry name" value="GST_N"/>
    <property type="match status" value="1"/>
</dbReference>
<dbReference type="PANTHER" id="PTHR11260:SF547">
    <property type="entry name" value="GLUTATHIONE S-TRANSFERASE"/>
    <property type="match status" value="1"/>
</dbReference>
<dbReference type="InterPro" id="IPR040079">
    <property type="entry name" value="Glutathione_S-Trfase"/>
</dbReference>
<dbReference type="InterPro" id="IPR036282">
    <property type="entry name" value="Glutathione-S-Trfase_C_sf"/>
</dbReference>
<dbReference type="GO" id="GO:0004364">
    <property type="term" value="F:glutathione transferase activity"/>
    <property type="evidence" value="ECO:0007669"/>
    <property type="project" value="UniProtKB-UniRule"/>
</dbReference>
<dbReference type="GO" id="GO:0009407">
    <property type="term" value="P:toxin catabolic process"/>
    <property type="evidence" value="ECO:0007669"/>
    <property type="project" value="UniProtKB-ARBA"/>
</dbReference>
<dbReference type="InterPro" id="IPR045074">
    <property type="entry name" value="GST_C_Tau"/>
</dbReference>
<evidence type="ECO:0000259" key="6">
    <source>
        <dbReference type="PROSITE" id="PS50404"/>
    </source>
</evidence>
<evidence type="ECO:0000256" key="3">
    <source>
        <dbReference type="ARBA" id="ARBA00025743"/>
    </source>
</evidence>
<dbReference type="KEGG" id="cic:CICLE_v10033718mg"/>
<organism evidence="8 9">
    <name type="scientific">Citrus clementina</name>
    <name type="common">Clementine</name>
    <name type="synonym">Citrus deliciosa x Citrus sinensis</name>
    <dbReference type="NCBI Taxonomy" id="85681"/>
    <lineage>
        <taxon>Eukaryota</taxon>
        <taxon>Viridiplantae</taxon>
        <taxon>Streptophyta</taxon>
        <taxon>Embryophyta</taxon>
        <taxon>Tracheophyta</taxon>
        <taxon>Spermatophyta</taxon>
        <taxon>Magnoliopsida</taxon>
        <taxon>eudicotyledons</taxon>
        <taxon>Gunneridae</taxon>
        <taxon>Pentapetalae</taxon>
        <taxon>rosids</taxon>
        <taxon>malvids</taxon>
        <taxon>Sapindales</taxon>
        <taxon>Rutaceae</taxon>
        <taxon>Aurantioideae</taxon>
        <taxon>Citrus</taxon>
    </lineage>
</organism>
<dbReference type="InterPro" id="IPR004045">
    <property type="entry name" value="Glutathione_S-Trfase_N"/>
</dbReference>
<dbReference type="STRING" id="85681.V4TGR0"/>
<evidence type="ECO:0000256" key="4">
    <source>
        <dbReference type="ARBA" id="ARBA00047960"/>
    </source>
</evidence>
<dbReference type="CDD" id="cd03185">
    <property type="entry name" value="GST_C_Tau"/>
    <property type="match status" value="1"/>
</dbReference>
<dbReference type="Proteomes" id="UP000030687">
    <property type="component" value="Unassembled WGS sequence"/>
</dbReference>
<comment type="similarity">
    <text evidence="3">Belongs to the GST superfamily. Tau family.</text>
</comment>
<comment type="subcellular location">
    <subcellularLocation>
        <location evidence="5">Cytoplasm</location>
        <location evidence="5">Cytosol</location>
    </subcellularLocation>
</comment>
<proteinExistence type="inferred from homology"/>
<accession>V4TGR0</accession>
<sequence length="229" mass="25689">MPINLDTQGLITISQLKETRTKKVNLSKGEVVLLDCWAKIALAEKGVEYEPELRTCLGAKSDLLLKSNPIYKKVPVLLHDGKPLCESTVIVNYIDETWPSPPLLPSCASERAKARFWADFIDKKVIDAVCNIWKSKGKVPGTAKNEFIEILKQLVGALGEKDFFGGDSFGFVDVIAIPLTCWFYAVEKFGGFKVENECMQRETVARILPDPEKVCEFVIMLRNMFGIEQ</sequence>
<dbReference type="SUPFAM" id="SSF47616">
    <property type="entry name" value="GST C-terminal domain-like"/>
    <property type="match status" value="1"/>
</dbReference>
<evidence type="ECO:0000256" key="2">
    <source>
        <dbReference type="ARBA" id="ARBA00022679"/>
    </source>
</evidence>
<keyword evidence="2 5" id="KW-0808">Transferase</keyword>
<dbReference type="PANTHER" id="PTHR11260">
    <property type="entry name" value="GLUTATHIONE S-TRANSFERASE, GST, SUPERFAMILY, GST DOMAIN CONTAINING"/>
    <property type="match status" value="1"/>
</dbReference>
<dbReference type="Gene3D" id="1.20.1050.10">
    <property type="match status" value="1"/>
</dbReference>
<dbReference type="SFLD" id="SFLDG00358">
    <property type="entry name" value="Main_(cytGST)"/>
    <property type="match status" value="1"/>
</dbReference>
<evidence type="ECO:0000256" key="1">
    <source>
        <dbReference type="ARBA" id="ARBA00022575"/>
    </source>
</evidence>
<dbReference type="PROSITE" id="PS50404">
    <property type="entry name" value="GST_NTER"/>
    <property type="match status" value="1"/>
</dbReference>
<keyword evidence="9" id="KW-1185">Reference proteome</keyword>
<name>V4TGR0_CITCL</name>
<dbReference type="AlphaFoldDB" id="V4TGR0"/>
<dbReference type="PROSITE" id="PS50405">
    <property type="entry name" value="GST_CTER"/>
    <property type="match status" value="1"/>
</dbReference>
<dbReference type="Gene3D" id="3.40.30.10">
    <property type="entry name" value="Glutaredoxin"/>
    <property type="match status" value="1"/>
</dbReference>
<dbReference type="GO" id="GO:0006749">
    <property type="term" value="P:glutathione metabolic process"/>
    <property type="evidence" value="ECO:0007669"/>
    <property type="project" value="InterPro"/>
</dbReference>
<dbReference type="GO" id="GO:0005829">
    <property type="term" value="C:cytosol"/>
    <property type="evidence" value="ECO:0007669"/>
    <property type="project" value="UniProtKB-SubCell"/>
</dbReference>
<feature type="domain" description="GST N-terminal" evidence="6">
    <location>
        <begin position="22"/>
        <end position="102"/>
    </location>
</feature>
<keyword evidence="1" id="KW-0216">Detoxification</keyword>
<reference evidence="8 9" key="1">
    <citation type="submission" date="2013-10" db="EMBL/GenBank/DDBJ databases">
        <authorList>
            <consortium name="International Citrus Genome Consortium"/>
            <person name="Jenkins J."/>
            <person name="Schmutz J."/>
            <person name="Prochnik S."/>
            <person name="Rokhsar D."/>
            <person name="Gmitter F."/>
            <person name="Ollitrault P."/>
            <person name="Machado M."/>
            <person name="Talon M."/>
            <person name="Wincker P."/>
            <person name="Jaillon O."/>
            <person name="Morgante M."/>
        </authorList>
    </citation>
    <scope>NUCLEOTIDE SEQUENCE</scope>
    <source>
        <strain evidence="9">cv. Clemenules</strain>
    </source>
</reference>
<evidence type="ECO:0000313" key="9">
    <source>
        <dbReference type="Proteomes" id="UP000030687"/>
    </source>
</evidence>
<dbReference type="InterPro" id="IPR010987">
    <property type="entry name" value="Glutathione-S-Trfase_C-like"/>
</dbReference>
<dbReference type="eggNOG" id="KOG0406">
    <property type="taxonomic scope" value="Eukaryota"/>
</dbReference>
<protein>
    <recommendedName>
        <fullName evidence="5">Glutathione S-transferase</fullName>
        <ecNumber evidence="5">2.5.1.18</ecNumber>
    </recommendedName>
</protein>
<dbReference type="Gramene" id="ESR50780">
    <property type="protein sequence ID" value="ESR50780"/>
    <property type="gene ID" value="CICLE_v10033718mg"/>
</dbReference>
<comment type="function">
    <text evidence="5">Is involved in the conjugation of reduced glutathione to a wide number of exogenous and endogenous hydrophobic electrophiles.</text>
</comment>
<evidence type="ECO:0000256" key="5">
    <source>
        <dbReference type="RuleBase" id="RU369102"/>
    </source>
</evidence>
<dbReference type="CDD" id="cd03058">
    <property type="entry name" value="GST_N_Tau"/>
    <property type="match status" value="1"/>
</dbReference>
<dbReference type="EMBL" id="KI536726">
    <property type="protein sequence ID" value="ESR50780.1"/>
    <property type="molecule type" value="Genomic_DNA"/>
</dbReference>
<comment type="catalytic activity">
    <reaction evidence="4 5">
        <text>RX + glutathione = an S-substituted glutathione + a halide anion + H(+)</text>
        <dbReference type="Rhea" id="RHEA:16437"/>
        <dbReference type="ChEBI" id="CHEBI:15378"/>
        <dbReference type="ChEBI" id="CHEBI:16042"/>
        <dbReference type="ChEBI" id="CHEBI:17792"/>
        <dbReference type="ChEBI" id="CHEBI:57925"/>
        <dbReference type="ChEBI" id="CHEBI:90779"/>
        <dbReference type="EC" id="2.5.1.18"/>
    </reaction>
</comment>
<feature type="domain" description="GST C-terminal" evidence="7">
    <location>
        <begin position="107"/>
        <end position="229"/>
    </location>
</feature>